<dbReference type="PROSITE" id="PS51257">
    <property type="entry name" value="PROKAR_LIPOPROTEIN"/>
    <property type="match status" value="1"/>
</dbReference>
<reference evidence="2 3" key="1">
    <citation type="submission" date="2019-03" db="EMBL/GenBank/DDBJ databases">
        <title>Empedobacter tilapiae sp. nov., isolated from an intestine of Nile tilapia Oreochromis niloticus.</title>
        <authorList>
            <person name="Kim Y.-O."/>
            <person name="Yoon J.-H."/>
        </authorList>
    </citation>
    <scope>NUCLEOTIDE SEQUENCE [LARGE SCALE GENOMIC DNA]</scope>
    <source>
        <strain evidence="2 3">MRS2</strain>
    </source>
</reference>
<evidence type="ECO:0000313" key="3">
    <source>
        <dbReference type="Proteomes" id="UP000297998"/>
    </source>
</evidence>
<protein>
    <recommendedName>
        <fullName evidence="4">Lipoprotein</fullName>
    </recommendedName>
</protein>
<dbReference type="Proteomes" id="UP000297998">
    <property type="component" value="Unassembled WGS sequence"/>
</dbReference>
<feature type="signal peptide" evidence="1">
    <location>
        <begin position="1"/>
        <end position="18"/>
    </location>
</feature>
<name>A0A4Z1C1V8_9FLAO</name>
<keyword evidence="1" id="KW-0732">Signal</keyword>
<evidence type="ECO:0000313" key="2">
    <source>
        <dbReference type="EMBL" id="TGN26361.1"/>
    </source>
</evidence>
<evidence type="ECO:0000256" key="1">
    <source>
        <dbReference type="SAM" id="SignalP"/>
    </source>
</evidence>
<proteinExistence type="predicted"/>
<organism evidence="2 3">
    <name type="scientific">Empedobacter tilapiae</name>
    <dbReference type="NCBI Taxonomy" id="2491114"/>
    <lineage>
        <taxon>Bacteria</taxon>
        <taxon>Pseudomonadati</taxon>
        <taxon>Bacteroidota</taxon>
        <taxon>Flavobacteriia</taxon>
        <taxon>Flavobacteriales</taxon>
        <taxon>Weeksellaceae</taxon>
        <taxon>Empedobacter</taxon>
    </lineage>
</organism>
<keyword evidence="3" id="KW-1185">Reference proteome</keyword>
<dbReference type="RefSeq" id="WP_135835866.1">
    <property type="nucleotide sequence ID" value="NZ_CAUQWU010000001.1"/>
</dbReference>
<gene>
    <name evidence="2" type="ORF">E4J94_11055</name>
</gene>
<comment type="caution">
    <text evidence="2">The sequence shown here is derived from an EMBL/GenBank/DDBJ whole genome shotgun (WGS) entry which is preliminary data.</text>
</comment>
<feature type="chain" id="PRO_5021202144" description="Lipoprotein" evidence="1">
    <location>
        <begin position="19"/>
        <end position="179"/>
    </location>
</feature>
<dbReference type="AlphaFoldDB" id="A0A4Z1C1V8"/>
<sequence length="179" mass="20648">MNKILALIIIFLITTSCATLPSNNIPQEINTYSNDGMIVGTMSFKNEKPIFNSYLYFYTGEDIDHFYGQKSVRINPSQTVKMKFKPDFFDNEKAVYFFAIKEKNGKYQFTTFRVFSNGGLSNSTLDLPINIDFNIEKGKVKYFGELFFDYKNGKLSLSNQSSRDLPLLKNKFPNLNIEE</sequence>
<dbReference type="EMBL" id="SRPE01000007">
    <property type="protein sequence ID" value="TGN26361.1"/>
    <property type="molecule type" value="Genomic_DNA"/>
</dbReference>
<evidence type="ECO:0008006" key="4">
    <source>
        <dbReference type="Google" id="ProtNLM"/>
    </source>
</evidence>
<accession>A0A4Z1C1V8</accession>
<dbReference type="OrthoDB" id="1425333at2"/>